<dbReference type="Proteomes" id="UP001201812">
    <property type="component" value="Unassembled WGS sequence"/>
</dbReference>
<evidence type="ECO:0000256" key="1">
    <source>
        <dbReference type="SAM" id="SignalP"/>
    </source>
</evidence>
<protein>
    <submittedName>
        <fullName evidence="2">Uncharacterized protein</fullName>
    </submittedName>
</protein>
<dbReference type="EMBL" id="JAKKPZ010000005">
    <property type="protein sequence ID" value="KAI1720823.1"/>
    <property type="molecule type" value="Genomic_DNA"/>
</dbReference>
<evidence type="ECO:0000313" key="3">
    <source>
        <dbReference type="Proteomes" id="UP001201812"/>
    </source>
</evidence>
<feature type="signal peptide" evidence="1">
    <location>
        <begin position="1"/>
        <end position="16"/>
    </location>
</feature>
<organism evidence="2 3">
    <name type="scientific">Ditylenchus destructor</name>
    <dbReference type="NCBI Taxonomy" id="166010"/>
    <lineage>
        <taxon>Eukaryota</taxon>
        <taxon>Metazoa</taxon>
        <taxon>Ecdysozoa</taxon>
        <taxon>Nematoda</taxon>
        <taxon>Chromadorea</taxon>
        <taxon>Rhabditida</taxon>
        <taxon>Tylenchina</taxon>
        <taxon>Tylenchomorpha</taxon>
        <taxon>Sphaerularioidea</taxon>
        <taxon>Anguinidae</taxon>
        <taxon>Anguininae</taxon>
        <taxon>Ditylenchus</taxon>
    </lineage>
</organism>
<reference evidence="2" key="1">
    <citation type="submission" date="2022-01" db="EMBL/GenBank/DDBJ databases">
        <title>Genome Sequence Resource for Two Populations of Ditylenchus destructor, the Migratory Endoparasitic Phytonematode.</title>
        <authorList>
            <person name="Zhang H."/>
            <person name="Lin R."/>
            <person name="Xie B."/>
        </authorList>
    </citation>
    <scope>NUCLEOTIDE SEQUENCE</scope>
    <source>
        <strain evidence="2">BazhouSP</strain>
    </source>
</reference>
<evidence type="ECO:0000313" key="2">
    <source>
        <dbReference type="EMBL" id="KAI1720823.1"/>
    </source>
</evidence>
<comment type="caution">
    <text evidence="2">The sequence shown here is derived from an EMBL/GenBank/DDBJ whole genome shotgun (WGS) entry which is preliminary data.</text>
</comment>
<sequence>MAIFLGLIFLVFFVSSIVIQGKGIRARYPLAVHQSPVEIDYSFDMINIPKNPILAMMSSDMRRRKVLSARFKNVFGNSKVIEGSEFIPHSMDDYTGKLFSGRKEVFNWQPKKRLLDYYLF</sequence>
<dbReference type="AlphaFoldDB" id="A0AAD4RAC7"/>
<accession>A0AAD4RAC7</accession>
<gene>
    <name evidence="2" type="ORF">DdX_05070</name>
</gene>
<keyword evidence="3" id="KW-1185">Reference proteome</keyword>
<feature type="chain" id="PRO_5042012699" evidence="1">
    <location>
        <begin position="17"/>
        <end position="120"/>
    </location>
</feature>
<keyword evidence="1" id="KW-0732">Signal</keyword>
<proteinExistence type="predicted"/>
<name>A0AAD4RAC7_9BILA</name>